<dbReference type="EMBL" id="JAVIZJ010000007">
    <property type="protein sequence ID" value="MDR6210855.1"/>
    <property type="molecule type" value="Genomic_DNA"/>
</dbReference>
<accession>A0ACC6IJU2</accession>
<protein>
    <submittedName>
        <fullName evidence="1">Integral membrane protein</fullName>
    </submittedName>
</protein>
<reference evidence="1" key="1">
    <citation type="submission" date="2023-08" db="EMBL/GenBank/DDBJ databases">
        <title>Functional and genomic diversity of the sorghum phyllosphere microbiome.</title>
        <authorList>
            <person name="Shade A."/>
        </authorList>
    </citation>
    <scope>NUCLEOTIDE SEQUENCE</scope>
    <source>
        <strain evidence="1">SORGH_AS_0885</strain>
    </source>
</reference>
<organism evidence="1 2">
    <name type="scientific">Nocardioides zeae</name>
    <dbReference type="NCBI Taxonomy" id="1457234"/>
    <lineage>
        <taxon>Bacteria</taxon>
        <taxon>Bacillati</taxon>
        <taxon>Actinomycetota</taxon>
        <taxon>Actinomycetes</taxon>
        <taxon>Propionibacteriales</taxon>
        <taxon>Nocardioidaceae</taxon>
        <taxon>Nocardioides</taxon>
    </lineage>
</organism>
<sequence>MTVPQASPAGDPAVPPSTPPTTPPPPPKDAERPHDDPLRASRTSGLWVGAVALGVLLLLLVVFIAQNTEQTTVQFFGFEGRAPLAVSLLIATAAGILLTAIAGSLRIWQLRRRTRKEVGREPRRARGRH</sequence>
<evidence type="ECO:0000313" key="2">
    <source>
        <dbReference type="Proteomes" id="UP001261666"/>
    </source>
</evidence>
<keyword evidence="2" id="KW-1185">Reference proteome</keyword>
<proteinExistence type="predicted"/>
<comment type="caution">
    <text evidence="1">The sequence shown here is derived from an EMBL/GenBank/DDBJ whole genome shotgun (WGS) entry which is preliminary data.</text>
</comment>
<name>A0ACC6IJU2_9ACTN</name>
<dbReference type="Proteomes" id="UP001261666">
    <property type="component" value="Unassembled WGS sequence"/>
</dbReference>
<gene>
    <name evidence="1" type="ORF">QE364_002574</name>
</gene>
<evidence type="ECO:0000313" key="1">
    <source>
        <dbReference type="EMBL" id="MDR6210855.1"/>
    </source>
</evidence>